<evidence type="ECO:0000313" key="7">
    <source>
        <dbReference type="Proteomes" id="UP000449846"/>
    </source>
</evidence>
<dbReference type="GO" id="GO:0016491">
    <property type="term" value="F:oxidoreductase activity"/>
    <property type="evidence" value="ECO:0007669"/>
    <property type="project" value="TreeGrafter"/>
</dbReference>
<dbReference type="Proteomes" id="UP000449846">
    <property type="component" value="Unassembled WGS sequence"/>
</dbReference>
<proteinExistence type="predicted"/>
<name>A0A844HRE2_9RHOB</name>
<evidence type="ECO:0000256" key="2">
    <source>
        <dbReference type="PROSITE-ProRule" id="PRU00339"/>
    </source>
</evidence>
<comment type="caution">
    <text evidence="6">The sequence shown here is derived from an EMBL/GenBank/DDBJ whole genome shotgun (WGS) entry which is preliminary data.</text>
</comment>
<dbReference type="Gene3D" id="1.25.10.10">
    <property type="entry name" value="Leucine-rich Repeat Variant"/>
    <property type="match status" value="1"/>
</dbReference>
<dbReference type="SUPFAM" id="SSF48695">
    <property type="entry name" value="Multiheme cytochromes"/>
    <property type="match status" value="1"/>
</dbReference>
<reference evidence="6 7" key="1">
    <citation type="submission" date="2019-11" db="EMBL/GenBank/DDBJ databases">
        <authorList>
            <person name="Dong K."/>
        </authorList>
    </citation>
    <scope>NUCLEOTIDE SEQUENCE [LARGE SCALE GENOMIC DNA]</scope>
    <source>
        <strain evidence="6 7">NBRC 112902</strain>
    </source>
</reference>
<evidence type="ECO:0000256" key="3">
    <source>
        <dbReference type="SAM" id="SignalP"/>
    </source>
</evidence>
<dbReference type="InterPro" id="IPR051829">
    <property type="entry name" value="Multiheme_Cytochr_ET"/>
</dbReference>
<evidence type="ECO:0000256" key="1">
    <source>
        <dbReference type="ARBA" id="ARBA00022729"/>
    </source>
</evidence>
<dbReference type="InterPro" id="IPR036280">
    <property type="entry name" value="Multihaem_cyt_sf"/>
</dbReference>
<dbReference type="InterPro" id="IPR011990">
    <property type="entry name" value="TPR-like_helical_dom_sf"/>
</dbReference>
<keyword evidence="2" id="KW-0802">TPR repeat</keyword>
<protein>
    <recommendedName>
        <fullName evidence="8">Tetratricopeptide repeat protein</fullName>
    </recommendedName>
</protein>
<dbReference type="InterPro" id="IPR011989">
    <property type="entry name" value="ARM-like"/>
</dbReference>
<dbReference type="InterPro" id="IPR016024">
    <property type="entry name" value="ARM-type_fold"/>
</dbReference>
<dbReference type="Gene3D" id="3.90.10.10">
    <property type="entry name" value="Cytochrome C3"/>
    <property type="match status" value="1"/>
</dbReference>
<feature type="domain" description="Cytochrome c-552/4" evidence="5">
    <location>
        <begin position="29"/>
        <end position="52"/>
    </location>
</feature>
<dbReference type="AlphaFoldDB" id="A0A844HRE2"/>
<dbReference type="Gene3D" id="1.10.1130.10">
    <property type="entry name" value="Flavocytochrome C3, Chain A"/>
    <property type="match status" value="2"/>
</dbReference>
<dbReference type="InterPro" id="IPR010177">
    <property type="entry name" value="Paired_CXXCH_1"/>
</dbReference>
<feature type="domain" description="Cytochrome c-552/4" evidence="5">
    <location>
        <begin position="159"/>
        <end position="197"/>
    </location>
</feature>
<sequence length="645" mass="70287">MKFVLALILTFFASAAHADEPPAYIGSAQCATCHAPEAEAWKGSDHGLAWTLPSDQTVVADFDGTTFSGNGTAVQFSKDDAGYHAKVTEMDGSVKDYNVHSVIGIRPLQQFLFETAPGKLQSFDVVWDVDKKEWYHLYPDSVLPPRDGLHWTGPYKNWNARCAECHATGFEKNYDPKTRSYQSTQAEIGVGCEACHGPGSAHRDWAADRKPITLPGLDAYGFTMPTRGGAEKWVQQCAGCHSRREAFGDGNPLPGTPYHDAYRLSLLTPELYHSDGQILQEDYEYGSFLQSKMYAKGVSCVNCHDPHEAKLKAEGNAVCVQCHSPAGNPEFPSLPLKEFDNAAHHFHKEGSAGAECKNCHMVEQTYMVTDERADHSFRIPRPDLSAQTGAPDACTTCHKDQNPEWAAKQIEAWYPDSTHRGPHFGTTFAQARRNPQGALASLLALAKDQDQADLVRATALYLMQSAADEETADQTSVLLADDSPLVRASAVRLQRAAQPPVRVQNLIGLTSDPVALVRMAAAQELIAPGAILPPKMAAALRGAFDEWRRSLGNRLDFPETHLVLGGMALVMRNYQAGLAGFREAVTLDPQRVEAWSMIVRLEQALNGDEAARQAVGQALQANPGTPELLSMQIELQGGSGMPPAP</sequence>
<dbReference type="InterPro" id="IPR023155">
    <property type="entry name" value="Cyt_c-552/4"/>
</dbReference>
<dbReference type="InterPro" id="IPR019734">
    <property type="entry name" value="TPR_rpt"/>
</dbReference>
<dbReference type="Gene3D" id="1.25.40.10">
    <property type="entry name" value="Tetratricopeptide repeat domain"/>
    <property type="match status" value="1"/>
</dbReference>
<dbReference type="Pfam" id="PF13435">
    <property type="entry name" value="Cytochrome_C554"/>
    <property type="match status" value="2"/>
</dbReference>
<organism evidence="6 7">
    <name type="scientific">Paracoccus litorisediminis</name>
    <dbReference type="NCBI Taxonomy" id="2006130"/>
    <lineage>
        <taxon>Bacteria</taxon>
        <taxon>Pseudomonadati</taxon>
        <taxon>Pseudomonadota</taxon>
        <taxon>Alphaproteobacteria</taxon>
        <taxon>Rhodobacterales</taxon>
        <taxon>Paracoccaceae</taxon>
        <taxon>Paracoccus</taxon>
    </lineage>
</organism>
<dbReference type="PANTHER" id="PTHR35038">
    <property type="entry name" value="DISSIMILATORY SULFITE REDUCTASE SIRA"/>
    <property type="match status" value="1"/>
</dbReference>
<dbReference type="PANTHER" id="PTHR35038:SF8">
    <property type="entry name" value="C-TYPE POLYHEME CYTOCHROME OMCC"/>
    <property type="match status" value="1"/>
</dbReference>
<accession>A0A844HRE2</accession>
<dbReference type="SUPFAM" id="SSF48371">
    <property type="entry name" value="ARM repeat"/>
    <property type="match status" value="1"/>
</dbReference>
<evidence type="ECO:0008006" key="8">
    <source>
        <dbReference type="Google" id="ProtNLM"/>
    </source>
</evidence>
<dbReference type="PROSITE" id="PS50005">
    <property type="entry name" value="TPR"/>
    <property type="match status" value="1"/>
</dbReference>
<evidence type="ECO:0000259" key="5">
    <source>
        <dbReference type="Pfam" id="PF13435"/>
    </source>
</evidence>
<gene>
    <name evidence="6" type="ORF">GL300_13130</name>
</gene>
<dbReference type="Pfam" id="PF09699">
    <property type="entry name" value="Paired_CXXCH_1"/>
    <property type="match status" value="1"/>
</dbReference>
<feature type="domain" description="Doubled CXXCH motif" evidence="4">
    <location>
        <begin position="295"/>
        <end position="325"/>
    </location>
</feature>
<keyword evidence="7" id="KW-1185">Reference proteome</keyword>
<evidence type="ECO:0000313" key="6">
    <source>
        <dbReference type="EMBL" id="MTH60152.1"/>
    </source>
</evidence>
<dbReference type="EMBL" id="WMIG01000006">
    <property type="protein sequence ID" value="MTH60152.1"/>
    <property type="molecule type" value="Genomic_DNA"/>
</dbReference>
<evidence type="ECO:0000259" key="4">
    <source>
        <dbReference type="Pfam" id="PF09699"/>
    </source>
</evidence>
<dbReference type="SUPFAM" id="SSF48452">
    <property type="entry name" value="TPR-like"/>
    <property type="match status" value="1"/>
</dbReference>
<feature type="chain" id="PRO_5032708085" description="Tetratricopeptide repeat protein" evidence="3">
    <location>
        <begin position="19"/>
        <end position="645"/>
    </location>
</feature>
<feature type="signal peptide" evidence="3">
    <location>
        <begin position="1"/>
        <end position="18"/>
    </location>
</feature>
<keyword evidence="1 3" id="KW-0732">Signal</keyword>
<feature type="repeat" description="TPR" evidence="2">
    <location>
        <begin position="558"/>
        <end position="591"/>
    </location>
</feature>
<dbReference type="RefSeq" id="WP_343043031.1">
    <property type="nucleotide sequence ID" value="NZ_JBHGCD010000007.1"/>
</dbReference>